<dbReference type="AlphaFoldDB" id="A0A3B0V261"/>
<name>A0A3B0V261_9ZZZZ</name>
<proteinExistence type="predicted"/>
<dbReference type="PROSITE" id="PS51257">
    <property type="entry name" value="PROKAR_LIPOPROTEIN"/>
    <property type="match status" value="1"/>
</dbReference>
<protein>
    <recommendedName>
        <fullName evidence="2">Lipoprotein</fullName>
    </recommendedName>
</protein>
<sequence length="124" mass="14189">MLDIQKLNLKCSLLFCIIILSSCSKTDTCGNNKEKLKTIIGINWYSIDLNANNLGLHFGNVTSTIFYPKPFRQGSIKVLNDSIIFTPTTFFKTQYETEKIIIVKKCPNELILEFEDGSVYSYFQ</sequence>
<accession>A0A3B0V261</accession>
<gene>
    <name evidence="1" type="ORF">MNBD_GAMMA01-277</name>
</gene>
<organism evidence="1">
    <name type="scientific">hydrothermal vent metagenome</name>
    <dbReference type="NCBI Taxonomy" id="652676"/>
    <lineage>
        <taxon>unclassified sequences</taxon>
        <taxon>metagenomes</taxon>
        <taxon>ecological metagenomes</taxon>
    </lineage>
</organism>
<evidence type="ECO:0000313" key="1">
    <source>
        <dbReference type="EMBL" id="VAW32822.1"/>
    </source>
</evidence>
<dbReference type="EMBL" id="UOEW01000003">
    <property type="protein sequence ID" value="VAW32822.1"/>
    <property type="molecule type" value="Genomic_DNA"/>
</dbReference>
<evidence type="ECO:0008006" key="2">
    <source>
        <dbReference type="Google" id="ProtNLM"/>
    </source>
</evidence>
<reference evidence="1" key="1">
    <citation type="submission" date="2018-06" db="EMBL/GenBank/DDBJ databases">
        <authorList>
            <person name="Zhirakovskaya E."/>
        </authorList>
    </citation>
    <scope>NUCLEOTIDE SEQUENCE</scope>
</reference>